<keyword evidence="5" id="KW-1185">Reference proteome</keyword>
<dbReference type="Pfam" id="PF12937">
    <property type="entry name" value="F-box-like"/>
    <property type="match status" value="1"/>
</dbReference>
<dbReference type="FunFam" id="3.80.10.10:FF:000523">
    <property type="entry name" value="F-box/LRR-repeat protein 7"/>
    <property type="match status" value="1"/>
</dbReference>
<evidence type="ECO:0000313" key="5">
    <source>
        <dbReference type="Proteomes" id="UP000295192"/>
    </source>
</evidence>
<reference evidence="4 5" key="1">
    <citation type="journal article" date="2019" name="J. Hered.">
        <title>An Improved Genome Assembly for Drosophila navojoa, the Basal Species in the mojavensis Cluster.</title>
        <authorList>
            <person name="Vanderlinde T."/>
            <person name="Dupim E.G."/>
            <person name="Nazario-Yepiz N.O."/>
            <person name="Carvalho A.B."/>
        </authorList>
    </citation>
    <scope>NUCLEOTIDE SEQUENCE [LARGE SCALE GENOMIC DNA]</scope>
    <source>
        <strain evidence="4">Navoj_Jal97</strain>
        <tissue evidence="4">Whole organism</tissue>
    </source>
</reference>
<accession>A0A484B8G5</accession>
<dbReference type="PROSITE" id="PS50181">
    <property type="entry name" value="FBOX"/>
    <property type="match status" value="1"/>
</dbReference>
<feature type="compositionally biased region" description="Polar residues" evidence="2">
    <location>
        <begin position="275"/>
        <end position="292"/>
    </location>
</feature>
<dbReference type="SMART" id="SM00256">
    <property type="entry name" value="FBOX"/>
    <property type="match status" value="1"/>
</dbReference>
<dbReference type="EMBL" id="LSRL02000086">
    <property type="protein sequence ID" value="TDG45083.1"/>
    <property type="molecule type" value="Genomic_DNA"/>
</dbReference>
<comment type="caution">
    <text evidence="4">The sequence shown here is derived from an EMBL/GenBank/DDBJ whole genome shotgun (WGS) entry which is preliminary data.</text>
</comment>
<dbReference type="Pfam" id="PF25372">
    <property type="entry name" value="DUF7885"/>
    <property type="match status" value="1"/>
</dbReference>
<dbReference type="SMART" id="SM00367">
    <property type="entry name" value="LRR_CC"/>
    <property type="match status" value="11"/>
</dbReference>
<dbReference type="FunFam" id="3.80.10.10:FF:000068">
    <property type="entry name" value="F-box/LRR-repeat protein 7 isoform X2"/>
    <property type="match status" value="1"/>
</dbReference>
<dbReference type="SUPFAM" id="SSF81383">
    <property type="entry name" value="F-box domain"/>
    <property type="match status" value="1"/>
</dbReference>
<evidence type="ECO:0000256" key="1">
    <source>
        <dbReference type="ARBA" id="ARBA00022786"/>
    </source>
</evidence>
<protein>
    <recommendedName>
        <fullName evidence="3">F-box domain-containing protein</fullName>
    </recommendedName>
</protein>
<organism evidence="4 5">
    <name type="scientific">Drosophila navojoa</name>
    <name type="common">Fruit fly</name>
    <dbReference type="NCBI Taxonomy" id="7232"/>
    <lineage>
        <taxon>Eukaryota</taxon>
        <taxon>Metazoa</taxon>
        <taxon>Ecdysozoa</taxon>
        <taxon>Arthropoda</taxon>
        <taxon>Hexapoda</taxon>
        <taxon>Insecta</taxon>
        <taxon>Pterygota</taxon>
        <taxon>Neoptera</taxon>
        <taxon>Endopterygota</taxon>
        <taxon>Diptera</taxon>
        <taxon>Brachycera</taxon>
        <taxon>Muscomorpha</taxon>
        <taxon>Ephydroidea</taxon>
        <taxon>Drosophilidae</taxon>
        <taxon>Drosophila</taxon>
    </lineage>
</organism>
<keyword evidence="1" id="KW-0833">Ubl conjugation pathway</keyword>
<gene>
    <name evidence="4" type="ORF">AWZ03_008508</name>
</gene>
<feature type="region of interest" description="Disordered" evidence="2">
    <location>
        <begin position="175"/>
        <end position="210"/>
    </location>
</feature>
<dbReference type="GO" id="GO:0019005">
    <property type="term" value="C:SCF ubiquitin ligase complex"/>
    <property type="evidence" value="ECO:0007669"/>
    <property type="project" value="TreeGrafter"/>
</dbReference>
<feature type="region of interest" description="Disordered" evidence="2">
    <location>
        <begin position="369"/>
        <end position="395"/>
    </location>
</feature>
<dbReference type="FunFam" id="1.20.1280.50:FF:000018">
    <property type="entry name" value="F-box/LRR-repeat protein 7 isoform X2"/>
    <property type="match status" value="1"/>
</dbReference>
<dbReference type="OMA" id="WNRKGPF"/>
<feature type="compositionally biased region" description="Low complexity" evidence="2">
    <location>
        <begin position="123"/>
        <end position="134"/>
    </location>
</feature>
<dbReference type="AlphaFoldDB" id="A0A484B8G5"/>
<dbReference type="KEGG" id="dnv:108659781"/>
<dbReference type="Proteomes" id="UP000295192">
    <property type="component" value="Unassembled WGS sequence"/>
</dbReference>
<feature type="compositionally biased region" description="Polar residues" evidence="2">
    <location>
        <begin position="79"/>
        <end position="91"/>
    </location>
</feature>
<dbReference type="Gene3D" id="3.80.10.10">
    <property type="entry name" value="Ribonuclease Inhibitor"/>
    <property type="match status" value="3"/>
</dbReference>
<dbReference type="InterPro" id="IPR057207">
    <property type="entry name" value="FBXL15_LRR"/>
</dbReference>
<dbReference type="PANTHER" id="PTHR13318">
    <property type="entry name" value="PARTNER OF PAIRED, ISOFORM B-RELATED"/>
    <property type="match status" value="1"/>
</dbReference>
<dbReference type="SUPFAM" id="SSF52047">
    <property type="entry name" value="RNI-like"/>
    <property type="match status" value="1"/>
</dbReference>
<dbReference type="InterPro" id="IPR006553">
    <property type="entry name" value="Leu-rich_rpt_Cys-con_subtyp"/>
</dbReference>
<feature type="compositionally biased region" description="Polar residues" evidence="2">
    <location>
        <begin position="369"/>
        <end position="391"/>
    </location>
</feature>
<evidence type="ECO:0000313" key="4">
    <source>
        <dbReference type="EMBL" id="TDG45083.1"/>
    </source>
</evidence>
<proteinExistence type="predicted"/>
<evidence type="ECO:0000256" key="2">
    <source>
        <dbReference type="SAM" id="MobiDB-lite"/>
    </source>
</evidence>
<sequence>MSHKTGTRRATDLECPLASLGRTSNAVRDQLAAAHYHHPHPLSSSPLDPQAYKMSRKSPTLGLNINDTAASGDLYPRGSRSSTPHSDQQTPATTATTAAVLHMVQQKAATFELRGRHTRQEQSSSSYGTHSTASVGRHAQLKKSPELQTLPAPATRSIAPVPQPRNFLTLDWLHGNSADTEDSSDNNVGGGGGSRRRGQAQGGRCSVPTVLSNGNSSAQYLLDKKMESLYLGNALRALPLGAEASQYQNERYYLEDYSSGSGNERLPERLHHPRNSSPSETSGSDRYLLNRSTNSPANAFQLDHHHTKVQSLSDGLCNMGRFSPSLDQGYATLVSPSPTGHHPSSTAGIVVNSNSKNSSPNVVGGGVIASSTPTTTPRRGLTSSSNGTVNGTAIGPPPWNRKGPYRCGPFFDRLPDEAVVRIFSWLDSCELCNVARVCRRFEQLAWRPVLWKCITLRGEHLNGDKTLKMIFRQLCGQSCNGACPEVERVMLADGCRISDKGLQLLTRRCPELTHLQLQTCVGVSNQALVEALTKCSNLQHLDVTGCSQVSSISPNPHVEPPRRLLLQYLDLTDCMAIDDMGLKIVVKNCPQLVYLYLRRCIQITDAGLKFVPSFCVSLKELSVSDCVNITDFGLYELAKLGAALRYLSVAKCERVSDAGLKVIARRCYKLRYLNARGCEAVSDDSITVLARSCPRLRALDIGKCDVSDAGLRALAESCPNLKKLSLRNCDMITDRGVQCIAYYCRGLQQLNIQDCQISIEGYRAVKKYCKRCIIEHTNPGFC</sequence>
<dbReference type="InterPro" id="IPR032675">
    <property type="entry name" value="LRR_dom_sf"/>
</dbReference>
<feature type="region of interest" description="Disordered" evidence="2">
    <location>
        <begin position="258"/>
        <end position="292"/>
    </location>
</feature>
<dbReference type="InterPro" id="IPR001810">
    <property type="entry name" value="F-box_dom"/>
</dbReference>
<dbReference type="STRING" id="7232.A0A484B8G5"/>
<evidence type="ECO:0000259" key="3">
    <source>
        <dbReference type="PROSITE" id="PS50181"/>
    </source>
</evidence>
<name>A0A484B8G5_DRONA</name>
<feature type="compositionally biased region" description="Polar residues" evidence="2">
    <location>
        <begin position="57"/>
        <end position="69"/>
    </location>
</feature>
<dbReference type="OrthoDB" id="423607at2759"/>
<feature type="region of interest" description="Disordered" evidence="2">
    <location>
        <begin position="37"/>
        <end position="93"/>
    </location>
</feature>
<dbReference type="PANTHER" id="PTHR13318:SF50">
    <property type="entry name" value="F-BOX_LRR-REPEAT PROTEIN 7"/>
    <property type="match status" value="1"/>
</dbReference>
<feature type="domain" description="F-box" evidence="3">
    <location>
        <begin position="408"/>
        <end position="454"/>
    </location>
</feature>
<dbReference type="GO" id="GO:0031146">
    <property type="term" value="P:SCF-dependent proteasomal ubiquitin-dependent protein catabolic process"/>
    <property type="evidence" value="ECO:0007669"/>
    <property type="project" value="TreeGrafter"/>
</dbReference>
<feature type="region of interest" description="Disordered" evidence="2">
    <location>
        <begin position="112"/>
        <end position="163"/>
    </location>
</feature>
<dbReference type="InterPro" id="IPR036047">
    <property type="entry name" value="F-box-like_dom_sf"/>
</dbReference>